<name>A0A7X0RGY1_9ACTN</name>
<organism evidence="13 14">
    <name type="scientific">Nocardioides luti</name>
    <dbReference type="NCBI Taxonomy" id="2761101"/>
    <lineage>
        <taxon>Bacteria</taxon>
        <taxon>Bacillati</taxon>
        <taxon>Actinomycetota</taxon>
        <taxon>Actinomycetes</taxon>
        <taxon>Propionibacteriales</taxon>
        <taxon>Nocardioidaceae</taxon>
        <taxon>Nocardioides</taxon>
    </lineage>
</organism>
<dbReference type="GO" id="GO:0005886">
    <property type="term" value="C:plasma membrane"/>
    <property type="evidence" value="ECO:0007669"/>
    <property type="project" value="UniProtKB-SubCell"/>
</dbReference>
<dbReference type="GO" id="GO:0016989">
    <property type="term" value="F:sigma factor antagonist activity"/>
    <property type="evidence" value="ECO:0007669"/>
    <property type="project" value="TreeGrafter"/>
</dbReference>
<evidence type="ECO:0000256" key="6">
    <source>
        <dbReference type="ARBA" id="ARBA00023015"/>
    </source>
</evidence>
<evidence type="ECO:0000256" key="8">
    <source>
        <dbReference type="ARBA" id="ARBA00023163"/>
    </source>
</evidence>
<evidence type="ECO:0000256" key="9">
    <source>
        <dbReference type="ARBA" id="ARBA00029829"/>
    </source>
</evidence>
<evidence type="ECO:0000256" key="3">
    <source>
        <dbReference type="ARBA" id="ARBA00022475"/>
    </source>
</evidence>
<comment type="subcellular location">
    <subcellularLocation>
        <location evidence="2">Cell membrane</location>
    </subcellularLocation>
    <subcellularLocation>
        <location evidence="1">Membrane</location>
        <topology evidence="1">Single-pass membrane protein</topology>
    </subcellularLocation>
</comment>
<keyword evidence="14" id="KW-1185">Reference proteome</keyword>
<dbReference type="Pfam" id="PF13490">
    <property type="entry name" value="zf-HC2"/>
    <property type="match status" value="1"/>
</dbReference>
<dbReference type="InterPro" id="IPR041916">
    <property type="entry name" value="Anti_sigma_zinc_sf"/>
</dbReference>
<dbReference type="GO" id="GO:0006417">
    <property type="term" value="P:regulation of translation"/>
    <property type="evidence" value="ECO:0007669"/>
    <property type="project" value="TreeGrafter"/>
</dbReference>
<keyword evidence="6" id="KW-0805">Transcription regulation</keyword>
<dbReference type="PANTHER" id="PTHR37461:SF1">
    <property type="entry name" value="ANTI-SIGMA-K FACTOR RSKA"/>
    <property type="match status" value="1"/>
</dbReference>
<dbReference type="InterPro" id="IPR027383">
    <property type="entry name" value="Znf_put"/>
</dbReference>
<protein>
    <recommendedName>
        <fullName evidence="10">Regulator of SigK</fullName>
    </recommendedName>
    <alternativeName>
        <fullName evidence="9">Sigma-K anti-sigma factor RskA</fullName>
    </alternativeName>
</protein>
<evidence type="ECO:0000256" key="10">
    <source>
        <dbReference type="ARBA" id="ARBA00030803"/>
    </source>
</evidence>
<evidence type="ECO:0000313" key="13">
    <source>
        <dbReference type="EMBL" id="MBB6628101.1"/>
    </source>
</evidence>
<keyword evidence="5" id="KW-1133">Transmembrane helix</keyword>
<evidence type="ECO:0000256" key="5">
    <source>
        <dbReference type="ARBA" id="ARBA00022989"/>
    </source>
</evidence>
<evidence type="ECO:0000256" key="4">
    <source>
        <dbReference type="ARBA" id="ARBA00022692"/>
    </source>
</evidence>
<keyword evidence="4" id="KW-0812">Transmembrane</keyword>
<dbReference type="Proteomes" id="UP000523955">
    <property type="component" value="Unassembled WGS sequence"/>
</dbReference>
<keyword evidence="7" id="KW-0472">Membrane</keyword>
<evidence type="ECO:0000313" key="14">
    <source>
        <dbReference type="Proteomes" id="UP000523955"/>
    </source>
</evidence>
<proteinExistence type="predicted"/>
<dbReference type="InterPro" id="IPR018764">
    <property type="entry name" value="RskA_C"/>
</dbReference>
<dbReference type="EMBL" id="JACKXE010000001">
    <property type="protein sequence ID" value="MBB6628101.1"/>
    <property type="molecule type" value="Genomic_DNA"/>
</dbReference>
<feature type="domain" description="Putative zinc-finger" evidence="12">
    <location>
        <begin position="7"/>
        <end position="39"/>
    </location>
</feature>
<keyword evidence="3" id="KW-1003">Cell membrane</keyword>
<evidence type="ECO:0000256" key="2">
    <source>
        <dbReference type="ARBA" id="ARBA00004236"/>
    </source>
</evidence>
<feature type="domain" description="Anti-sigma K factor RskA C-terminal" evidence="11">
    <location>
        <begin position="108"/>
        <end position="245"/>
    </location>
</feature>
<dbReference type="InterPro" id="IPR051474">
    <property type="entry name" value="Anti-sigma-K/W_factor"/>
</dbReference>
<sequence>MSDLNGDIHALSGAYAVDALDDLERARFARHLAECSECQAEVDSLREAAAMLPELTTLTPSGALRQRVLAEIATVRPLAPVVPAHPAAATSGTARSSRPGRPWLRGLVAAAAVVATLGAGGIVWDQLAGDDTSQVPPTLSAAEQVLASPDAVTRTQKLGQGGEATVVASRSLNKIVVMTKNLPPLTDDQIYEMWIRDAQKGMVKAGLMTAEDATVVLDGDIQNATGAGITVEPAGGSHVPTTTPIAEFSFENA</sequence>
<reference evidence="13 14" key="1">
    <citation type="submission" date="2020-08" db="EMBL/GenBank/DDBJ databases">
        <authorList>
            <person name="Seo M.-J."/>
        </authorList>
    </citation>
    <scope>NUCLEOTIDE SEQUENCE [LARGE SCALE GENOMIC DNA]</scope>
    <source>
        <strain evidence="13 14">KIGAM211</strain>
    </source>
</reference>
<evidence type="ECO:0000259" key="11">
    <source>
        <dbReference type="Pfam" id="PF10099"/>
    </source>
</evidence>
<dbReference type="RefSeq" id="WP_185253187.1">
    <property type="nucleotide sequence ID" value="NZ_JACKXE010000001.1"/>
</dbReference>
<evidence type="ECO:0000256" key="7">
    <source>
        <dbReference type="ARBA" id="ARBA00023136"/>
    </source>
</evidence>
<evidence type="ECO:0000259" key="12">
    <source>
        <dbReference type="Pfam" id="PF13490"/>
    </source>
</evidence>
<dbReference type="Gene3D" id="1.10.10.1320">
    <property type="entry name" value="Anti-sigma factor, zinc-finger domain"/>
    <property type="match status" value="1"/>
</dbReference>
<accession>A0A7X0RGY1</accession>
<gene>
    <name evidence="13" type="ORF">H5V45_12300</name>
</gene>
<evidence type="ECO:0000256" key="1">
    <source>
        <dbReference type="ARBA" id="ARBA00004167"/>
    </source>
</evidence>
<comment type="caution">
    <text evidence="13">The sequence shown here is derived from an EMBL/GenBank/DDBJ whole genome shotgun (WGS) entry which is preliminary data.</text>
</comment>
<dbReference type="AlphaFoldDB" id="A0A7X0RGY1"/>
<keyword evidence="8" id="KW-0804">Transcription</keyword>
<dbReference type="Pfam" id="PF10099">
    <property type="entry name" value="RskA_C"/>
    <property type="match status" value="1"/>
</dbReference>
<dbReference type="PANTHER" id="PTHR37461">
    <property type="entry name" value="ANTI-SIGMA-K FACTOR RSKA"/>
    <property type="match status" value="1"/>
</dbReference>